<dbReference type="GO" id="GO:0006366">
    <property type="term" value="P:transcription by RNA polymerase II"/>
    <property type="evidence" value="ECO:0007669"/>
    <property type="project" value="Ensembl"/>
</dbReference>
<dbReference type="GO" id="GO:0006357">
    <property type="term" value="P:regulation of transcription by RNA polymerase II"/>
    <property type="evidence" value="ECO:0000318"/>
    <property type="project" value="GO_Central"/>
</dbReference>
<dbReference type="GeneTree" id="ENSGT00390000006777"/>
<evidence type="ECO:0000313" key="9">
    <source>
        <dbReference type="Ensembl" id="ENSMODP00000023451.3"/>
    </source>
</evidence>
<name>F6ZME1_MONDO</name>
<proteinExistence type="predicted"/>
<accession>F6ZME1</accession>
<sequence length="442" mass="50075">MTMEPEDFVSQNRETVSWDINDMKLPQDVKTTDWFQEWPDSYVKHIYSSEDRNAQRHLSSWAMRNTNNHNSRILKKSCLGVVVCSQDCSAEEGRKIYLRPAICDKARQKQQRKRCPNCNGPLKLIPCRGHGGFPVTNFWRHDGRFIFFQSKGAHDHPRPETKLEAEARRSMQKSHMACSSSLTASPKLKKSSGTKSLPGETQSQESLPLTWSYQEGFQLPSSLNGHFIDNMPQKKPLNNCLSLTKSYCFGRASQLGEPLVDSGPTKFFEKCKLTTSRICNSGELLQPSLPGVYSDYGDLQSWNKNAGLGAPPHHDGYCPGYPFPLTSWPCDLSPTLSCMEAGNQQLPSETPVVKAGYHPFRSNAALPGSELYEEKLHVDFNGYFPTARYHFPQEDPFLLSYTPPHQYSLPTKGSKWDFDDEVKCMTLDHGNSDTFLNIYPLR</sequence>
<dbReference type="GO" id="GO:0060800">
    <property type="term" value="P:regulation of cell differentiation involved in embryonic placenta development"/>
    <property type="evidence" value="ECO:0007669"/>
    <property type="project" value="Ensembl"/>
</dbReference>
<comment type="subcellular location">
    <subcellularLocation>
        <location evidence="1">Nucleus</location>
    </subcellularLocation>
</comment>
<dbReference type="Gene3D" id="2.20.25.670">
    <property type="entry name" value="GCM domain, large subdomain"/>
    <property type="match status" value="1"/>
</dbReference>
<organism evidence="9 10">
    <name type="scientific">Monodelphis domestica</name>
    <name type="common">Gray short-tailed opossum</name>
    <dbReference type="NCBI Taxonomy" id="13616"/>
    <lineage>
        <taxon>Eukaryota</taxon>
        <taxon>Metazoa</taxon>
        <taxon>Chordata</taxon>
        <taxon>Craniata</taxon>
        <taxon>Vertebrata</taxon>
        <taxon>Euteleostomi</taxon>
        <taxon>Mammalia</taxon>
        <taxon>Metatheria</taxon>
        <taxon>Didelphimorphia</taxon>
        <taxon>Didelphidae</taxon>
        <taxon>Monodelphis</taxon>
    </lineage>
</organism>
<dbReference type="GO" id="GO:0001228">
    <property type="term" value="F:DNA-binding transcription activator activity, RNA polymerase II-specific"/>
    <property type="evidence" value="ECO:0007669"/>
    <property type="project" value="Ensembl"/>
</dbReference>
<protein>
    <submittedName>
        <fullName evidence="9">Glial cells missing transcription factor 1</fullName>
    </submittedName>
</protein>
<dbReference type="Bgee" id="ENSMODG00000018803">
    <property type="expression patterns" value="Expressed in placenta and 6 other cell types or tissues"/>
</dbReference>
<dbReference type="GO" id="GO:0008270">
    <property type="term" value="F:zinc ion binding"/>
    <property type="evidence" value="ECO:0007669"/>
    <property type="project" value="Ensembl"/>
</dbReference>
<dbReference type="GO" id="GO:0060143">
    <property type="term" value="P:positive regulation of syncytium formation by plasma membrane fusion"/>
    <property type="evidence" value="ECO:0007669"/>
    <property type="project" value="Ensembl"/>
</dbReference>
<evidence type="ECO:0000256" key="7">
    <source>
        <dbReference type="SAM" id="MobiDB-lite"/>
    </source>
</evidence>
<dbReference type="PANTHER" id="PTHR12414:SF6">
    <property type="entry name" value="CHORION-SPECIFIC TRANSCRIPTION FACTOR GCMA"/>
    <property type="match status" value="1"/>
</dbReference>
<evidence type="ECO:0000256" key="6">
    <source>
        <dbReference type="ARBA" id="ARBA00023242"/>
    </source>
</evidence>
<evidence type="ECO:0000256" key="1">
    <source>
        <dbReference type="ARBA" id="ARBA00004123"/>
    </source>
</evidence>
<dbReference type="eggNOG" id="ENOG502QWH2">
    <property type="taxonomic scope" value="Eukaryota"/>
</dbReference>
<feature type="region of interest" description="Disordered" evidence="7">
    <location>
        <begin position="175"/>
        <end position="205"/>
    </location>
</feature>
<dbReference type="HOGENOM" id="CLU_043105_0_0_1"/>
<keyword evidence="2" id="KW-0217">Developmental protein</keyword>
<reference evidence="9 10" key="1">
    <citation type="journal article" date="2007" name="Nature">
        <title>Genome of the marsupial Monodelphis domestica reveals innovation in non-coding sequences.</title>
        <authorList>
            <person name="Mikkelsen T.S."/>
            <person name="Wakefield M.J."/>
            <person name="Aken B."/>
            <person name="Amemiya C.T."/>
            <person name="Chang J.L."/>
            <person name="Duke S."/>
            <person name="Garber M."/>
            <person name="Gentles A.J."/>
            <person name="Goodstadt L."/>
            <person name="Heger A."/>
            <person name="Jurka J."/>
            <person name="Kamal M."/>
            <person name="Mauceli E."/>
            <person name="Searle S.M."/>
            <person name="Sharpe T."/>
            <person name="Baker M.L."/>
            <person name="Batzer M.A."/>
            <person name="Benos P.V."/>
            <person name="Belov K."/>
            <person name="Clamp M."/>
            <person name="Cook A."/>
            <person name="Cuff J."/>
            <person name="Das R."/>
            <person name="Davidow L."/>
            <person name="Deakin J.E."/>
            <person name="Fazzari M.J."/>
            <person name="Glass J.L."/>
            <person name="Grabherr M."/>
            <person name="Greally J.M."/>
            <person name="Gu W."/>
            <person name="Hore T.A."/>
            <person name="Huttley G.A."/>
            <person name="Kleber M."/>
            <person name="Jirtle R.L."/>
            <person name="Koina E."/>
            <person name="Lee J.T."/>
            <person name="Mahony S."/>
            <person name="Marra M.A."/>
            <person name="Miller R.D."/>
            <person name="Nicholls R.D."/>
            <person name="Oda M."/>
            <person name="Papenfuss A.T."/>
            <person name="Parra Z.E."/>
            <person name="Pollock D.D."/>
            <person name="Ray D.A."/>
            <person name="Schein J.E."/>
            <person name="Speed T.P."/>
            <person name="Thompson K."/>
            <person name="VandeBerg J.L."/>
            <person name="Wade C.M."/>
            <person name="Walker J.A."/>
            <person name="Waters P.D."/>
            <person name="Webber C."/>
            <person name="Weidman J.R."/>
            <person name="Xie X."/>
            <person name="Zody M.C."/>
            <person name="Baldwin J."/>
            <person name="Abdouelleil A."/>
            <person name="Abdulkadir J."/>
            <person name="Abebe A."/>
            <person name="Abera B."/>
            <person name="Abreu J."/>
            <person name="Acer S.C."/>
            <person name="Aftuck L."/>
            <person name="Alexander A."/>
            <person name="An P."/>
            <person name="Anderson E."/>
            <person name="Anderson S."/>
            <person name="Arachi H."/>
            <person name="Azer M."/>
            <person name="Bachantsang P."/>
            <person name="Barry A."/>
            <person name="Bayul T."/>
            <person name="Berlin A."/>
            <person name="Bessette D."/>
            <person name="Bloom T."/>
            <person name="Bloom T."/>
            <person name="Boguslavskiy L."/>
            <person name="Bonnet C."/>
            <person name="Boukhgalter B."/>
            <person name="Bourzgui I."/>
            <person name="Brown A."/>
            <person name="Cahill P."/>
            <person name="Channer S."/>
            <person name="Cheshatsang Y."/>
            <person name="Chuda L."/>
            <person name="Citroen M."/>
            <person name="Collymore A."/>
            <person name="Cooke P."/>
            <person name="Costello M."/>
            <person name="D'Aco K."/>
            <person name="Daza R."/>
            <person name="De Haan G."/>
            <person name="DeGray S."/>
            <person name="DeMaso C."/>
            <person name="Dhargay N."/>
            <person name="Dooley K."/>
            <person name="Dooley E."/>
            <person name="Doricent M."/>
            <person name="Dorje P."/>
            <person name="Dorjee K."/>
            <person name="Dupes A."/>
            <person name="Elong R."/>
            <person name="Falk J."/>
            <person name="Farina A."/>
            <person name="Faro S."/>
            <person name="Ferguson D."/>
            <person name="Fisher S."/>
            <person name="Foley C.D."/>
            <person name="Franke A."/>
            <person name="Friedrich D."/>
            <person name="Gadbois L."/>
            <person name="Gearin G."/>
            <person name="Gearin C.R."/>
            <person name="Giannoukos G."/>
            <person name="Goode T."/>
            <person name="Graham J."/>
            <person name="Grandbois E."/>
            <person name="Grewal S."/>
            <person name="Gyaltsen K."/>
            <person name="Hafez N."/>
            <person name="Hagos B."/>
            <person name="Hall J."/>
            <person name="Henson C."/>
            <person name="Hollinger A."/>
            <person name="Honan T."/>
            <person name="Huard M.D."/>
            <person name="Hughes L."/>
            <person name="Hurhula B."/>
            <person name="Husby M.E."/>
            <person name="Kamat A."/>
            <person name="Kanga B."/>
            <person name="Kashin S."/>
            <person name="Khazanovich D."/>
            <person name="Kisner P."/>
            <person name="Lance K."/>
            <person name="Lara M."/>
            <person name="Lee W."/>
            <person name="Lennon N."/>
            <person name="Letendre F."/>
            <person name="LeVine R."/>
            <person name="Lipovsky A."/>
            <person name="Liu X."/>
            <person name="Liu J."/>
            <person name="Liu S."/>
            <person name="Lokyitsang T."/>
            <person name="Lokyitsang Y."/>
            <person name="Lubonja R."/>
            <person name="Lui A."/>
            <person name="MacDonald P."/>
            <person name="Magnisalis V."/>
            <person name="Maru K."/>
            <person name="Matthews C."/>
            <person name="McCusker W."/>
            <person name="McDonough S."/>
            <person name="Mehta T."/>
            <person name="Meldrim J."/>
            <person name="Meneus L."/>
            <person name="Mihai O."/>
            <person name="Mihalev A."/>
            <person name="Mihova T."/>
            <person name="Mittelman R."/>
            <person name="Mlenga V."/>
            <person name="Montmayeur A."/>
            <person name="Mulrain L."/>
            <person name="Navidi A."/>
            <person name="Naylor J."/>
            <person name="Negash T."/>
            <person name="Nguyen T."/>
            <person name="Nguyen N."/>
            <person name="Nicol R."/>
            <person name="Norbu C."/>
            <person name="Norbu N."/>
            <person name="Novod N."/>
            <person name="O'Neill B."/>
            <person name="Osman S."/>
            <person name="Markiewicz E."/>
            <person name="Oyono O.L."/>
            <person name="Patti C."/>
            <person name="Phunkhang P."/>
            <person name="Pierre F."/>
            <person name="Priest M."/>
            <person name="Raghuraman S."/>
            <person name="Rege F."/>
            <person name="Reyes R."/>
            <person name="Rise C."/>
            <person name="Rogov P."/>
            <person name="Ross K."/>
            <person name="Ryan E."/>
            <person name="Settipalli S."/>
            <person name="Shea T."/>
            <person name="Sherpa N."/>
            <person name="Shi L."/>
            <person name="Shih D."/>
            <person name="Sparrow T."/>
            <person name="Spaulding J."/>
            <person name="Stalker J."/>
            <person name="Stange-Thomann N."/>
            <person name="Stavropoulos S."/>
            <person name="Stone C."/>
            <person name="Strader C."/>
            <person name="Tesfaye S."/>
            <person name="Thomson T."/>
            <person name="Thoulutsang Y."/>
            <person name="Thoulutsang D."/>
            <person name="Topham K."/>
            <person name="Topping I."/>
            <person name="Tsamla T."/>
            <person name="Vassiliev H."/>
            <person name="Vo A."/>
            <person name="Wangchuk T."/>
            <person name="Wangdi T."/>
            <person name="Weiand M."/>
            <person name="Wilkinson J."/>
            <person name="Wilson A."/>
            <person name="Yadav S."/>
            <person name="Young G."/>
            <person name="Yu Q."/>
            <person name="Zembek L."/>
            <person name="Zhong D."/>
            <person name="Zimmer A."/>
            <person name="Zwirko Z."/>
            <person name="Jaffe D.B."/>
            <person name="Alvarez P."/>
            <person name="Brockman W."/>
            <person name="Butler J."/>
            <person name="Chin C."/>
            <person name="Gnerre S."/>
            <person name="MacCallum I."/>
            <person name="Graves J.A."/>
            <person name="Ponting C.P."/>
            <person name="Breen M."/>
            <person name="Samollow P.B."/>
            <person name="Lander E.S."/>
            <person name="Lindblad-Toh K."/>
        </authorList>
    </citation>
    <scope>NUCLEOTIDE SEQUENCE [LARGE SCALE GENOMIC DNA]</scope>
</reference>
<evidence type="ECO:0000313" key="10">
    <source>
        <dbReference type="Proteomes" id="UP000002280"/>
    </source>
</evidence>
<feature type="compositionally biased region" description="Basic and acidic residues" evidence="7">
    <location>
        <begin position="152"/>
        <end position="169"/>
    </location>
</feature>
<dbReference type="FunFam" id="3.30.70.3530:FF:000001">
    <property type="entry name" value="Chorion-specific transcription factor GCMb"/>
    <property type="match status" value="1"/>
</dbReference>
<evidence type="ECO:0000256" key="5">
    <source>
        <dbReference type="ARBA" id="ARBA00023163"/>
    </source>
</evidence>
<dbReference type="PANTHER" id="PTHR12414">
    <property type="entry name" value="GLIAL CELLS MISSING RELATED/GLIDE"/>
    <property type="match status" value="1"/>
</dbReference>
<feature type="domain" description="GCM" evidence="8">
    <location>
        <begin position="16"/>
        <end position="171"/>
    </location>
</feature>
<dbReference type="GO" id="GO:0005667">
    <property type="term" value="C:transcription regulator complex"/>
    <property type="evidence" value="ECO:0007669"/>
    <property type="project" value="Ensembl"/>
</dbReference>
<dbReference type="KEGG" id="mdo:100017296"/>
<dbReference type="GO" id="GO:0060706">
    <property type="term" value="P:cell differentiation involved in embryonic placenta development"/>
    <property type="evidence" value="ECO:0000318"/>
    <property type="project" value="GO_Central"/>
</dbReference>
<dbReference type="GO" id="GO:0000768">
    <property type="term" value="P:syncytium formation by plasma membrane fusion"/>
    <property type="evidence" value="ECO:0007669"/>
    <property type="project" value="Ensembl"/>
</dbReference>
<evidence type="ECO:0000256" key="4">
    <source>
        <dbReference type="ARBA" id="ARBA00023125"/>
    </source>
</evidence>
<evidence type="ECO:0000256" key="3">
    <source>
        <dbReference type="ARBA" id="ARBA00023015"/>
    </source>
</evidence>
<dbReference type="GO" id="GO:0042063">
    <property type="term" value="P:gliogenesis"/>
    <property type="evidence" value="ECO:0000318"/>
    <property type="project" value="GO_Central"/>
</dbReference>
<evidence type="ECO:0000259" key="8">
    <source>
        <dbReference type="PROSITE" id="PS50807"/>
    </source>
</evidence>
<dbReference type="Gene3D" id="3.30.70.3530">
    <property type="entry name" value="GCM motif"/>
    <property type="match status" value="1"/>
</dbReference>
<dbReference type="GO" id="GO:0000981">
    <property type="term" value="F:DNA-binding transcription factor activity, RNA polymerase II-specific"/>
    <property type="evidence" value="ECO:0000318"/>
    <property type="project" value="GO_Central"/>
</dbReference>
<dbReference type="GO" id="GO:0060018">
    <property type="term" value="P:astrocyte fate commitment"/>
    <property type="evidence" value="ECO:0007669"/>
    <property type="project" value="Ensembl"/>
</dbReference>
<dbReference type="InterPro" id="IPR036115">
    <property type="entry name" value="GCM_dom_sf"/>
</dbReference>
<dbReference type="FunCoup" id="F6ZME1">
    <property type="interactions" value="23"/>
</dbReference>
<keyword evidence="10" id="KW-1185">Reference proteome</keyword>
<dbReference type="GO" id="GO:0005634">
    <property type="term" value="C:nucleus"/>
    <property type="evidence" value="ECO:0000318"/>
    <property type="project" value="GO_Central"/>
</dbReference>
<dbReference type="Proteomes" id="UP000002280">
    <property type="component" value="Chromosome 2"/>
</dbReference>
<dbReference type="OMA" id="FPLTNWP"/>
<feature type="compositionally biased region" description="Polar residues" evidence="7">
    <location>
        <begin position="193"/>
        <end position="205"/>
    </location>
</feature>
<dbReference type="AlphaFoldDB" id="F6ZME1"/>
<dbReference type="InterPro" id="IPR043021">
    <property type="entry name" value="GCM_small"/>
</dbReference>
<reference evidence="9" key="2">
    <citation type="submission" date="2025-08" db="UniProtKB">
        <authorList>
            <consortium name="Ensembl"/>
        </authorList>
    </citation>
    <scope>IDENTIFICATION</scope>
</reference>
<dbReference type="Ensembl" id="ENSMODT00000023867.4">
    <property type="protein sequence ID" value="ENSMODP00000023451.3"/>
    <property type="gene ID" value="ENSMODG00000018803.4"/>
</dbReference>
<dbReference type="Pfam" id="PF03615">
    <property type="entry name" value="GCM"/>
    <property type="match status" value="1"/>
</dbReference>
<dbReference type="GO" id="GO:0000978">
    <property type="term" value="F:RNA polymerase II cis-regulatory region sequence-specific DNA binding"/>
    <property type="evidence" value="ECO:0000318"/>
    <property type="project" value="GO_Central"/>
</dbReference>
<dbReference type="SUPFAM" id="SSF90073">
    <property type="entry name" value="GCM domain"/>
    <property type="match status" value="1"/>
</dbReference>
<dbReference type="InterPro" id="IPR043020">
    <property type="entry name" value="GCM_large"/>
</dbReference>
<dbReference type="InParanoid" id="F6ZME1"/>
<keyword evidence="6" id="KW-0539">Nucleus</keyword>
<dbReference type="PROSITE" id="PS50807">
    <property type="entry name" value="GCM"/>
    <property type="match status" value="1"/>
</dbReference>
<dbReference type="GO" id="GO:0060670">
    <property type="term" value="P:branching involved in labyrinthine layer morphogenesis"/>
    <property type="evidence" value="ECO:0007669"/>
    <property type="project" value="Ensembl"/>
</dbReference>
<dbReference type="GO" id="GO:0042826">
    <property type="term" value="F:histone deacetylase binding"/>
    <property type="evidence" value="ECO:0007669"/>
    <property type="project" value="Ensembl"/>
</dbReference>
<dbReference type="InterPro" id="IPR039791">
    <property type="entry name" value="GCM"/>
</dbReference>
<keyword evidence="4" id="KW-0238">DNA-binding</keyword>
<feature type="region of interest" description="Disordered" evidence="7">
    <location>
        <begin position="151"/>
        <end position="170"/>
    </location>
</feature>
<dbReference type="InterPro" id="IPR003902">
    <property type="entry name" value="Tscrpt_reg_GCM"/>
</dbReference>
<gene>
    <name evidence="9" type="primary">GCM1</name>
</gene>
<keyword evidence="3" id="KW-0805">Transcription regulation</keyword>
<reference evidence="9" key="3">
    <citation type="submission" date="2025-09" db="UniProtKB">
        <authorList>
            <consortium name="Ensembl"/>
        </authorList>
    </citation>
    <scope>IDENTIFICATION</scope>
</reference>
<keyword evidence="5" id="KW-0804">Transcription</keyword>
<dbReference type="STRING" id="13616.ENSMODP00000023451"/>
<evidence type="ECO:0000256" key="2">
    <source>
        <dbReference type="ARBA" id="ARBA00022473"/>
    </source>
</evidence>